<dbReference type="SMART" id="SM00838">
    <property type="entry name" value="EFG_C"/>
    <property type="match status" value="1"/>
</dbReference>
<dbReference type="HOGENOM" id="CLU_002794_4_1_1"/>
<dbReference type="InterPro" id="IPR041095">
    <property type="entry name" value="EFG_II"/>
</dbReference>
<dbReference type="FunFam" id="3.40.50.300:FF:000514">
    <property type="entry name" value="Ribosome-releasing factor 2, mitochondrial"/>
    <property type="match status" value="1"/>
</dbReference>
<reference evidence="9" key="2">
    <citation type="submission" date="2011-02" db="EMBL/GenBank/DDBJ databases">
        <authorList>
            <person name="MacLean D."/>
        </authorList>
    </citation>
    <scope>NUCLEOTIDE SEQUENCE</scope>
</reference>
<dbReference type="GO" id="GO:0016791">
    <property type="term" value="F:phosphatase activity"/>
    <property type="evidence" value="ECO:0007669"/>
    <property type="project" value="InterPro"/>
</dbReference>
<keyword evidence="4" id="KW-0648">Protein biosynthesis</keyword>
<evidence type="ECO:0000313" key="9">
    <source>
        <dbReference type="EMBL" id="CCA14335.1"/>
    </source>
</evidence>
<dbReference type="Gene3D" id="3.30.70.870">
    <property type="entry name" value="Elongation Factor G (Translational Gtpase), domain 3"/>
    <property type="match status" value="1"/>
</dbReference>
<dbReference type="CDD" id="cd16262">
    <property type="entry name" value="EFG_III"/>
    <property type="match status" value="1"/>
</dbReference>
<dbReference type="InterPro" id="IPR005225">
    <property type="entry name" value="Small_GTP-bd"/>
</dbReference>
<dbReference type="Pfam" id="PF03764">
    <property type="entry name" value="EFG_IV"/>
    <property type="match status" value="1"/>
</dbReference>
<keyword evidence="6" id="KW-0342">GTP-binding</keyword>
<evidence type="ECO:0000259" key="7">
    <source>
        <dbReference type="PROSITE" id="PS50275"/>
    </source>
</evidence>
<dbReference type="PANTHER" id="PTHR43261:SF1">
    <property type="entry name" value="RIBOSOME-RELEASING FACTOR 2, MITOCHONDRIAL"/>
    <property type="match status" value="1"/>
</dbReference>
<dbReference type="SUPFAM" id="SSF54211">
    <property type="entry name" value="Ribosomal protein S5 domain 2-like"/>
    <property type="match status" value="1"/>
</dbReference>
<dbReference type="CDD" id="cd04088">
    <property type="entry name" value="EFG_mtEFG_II"/>
    <property type="match status" value="1"/>
</dbReference>
<dbReference type="Pfam" id="PF22042">
    <property type="entry name" value="EF-G_D2"/>
    <property type="match status" value="1"/>
</dbReference>
<dbReference type="CDD" id="cd01886">
    <property type="entry name" value="EF-G"/>
    <property type="match status" value="1"/>
</dbReference>
<keyword evidence="3 9" id="KW-0251">Elongation factor</keyword>
<dbReference type="PROSITE" id="PS50275">
    <property type="entry name" value="SAC"/>
    <property type="match status" value="1"/>
</dbReference>
<dbReference type="NCBIfam" id="TIGR00231">
    <property type="entry name" value="small_GTP"/>
    <property type="match status" value="1"/>
</dbReference>
<dbReference type="PRINTS" id="PR00315">
    <property type="entry name" value="ELONGATNFCT"/>
</dbReference>
<reference evidence="9" key="1">
    <citation type="journal article" date="2011" name="PLoS Biol.">
        <title>Gene gain and loss during evolution of obligate parasitism in the white rust pathogen of Arabidopsis thaliana.</title>
        <authorList>
            <person name="Kemen E."/>
            <person name="Gardiner A."/>
            <person name="Schultz-Larsen T."/>
            <person name="Kemen A.C."/>
            <person name="Balmuth A.L."/>
            <person name="Robert-Seilaniantz A."/>
            <person name="Bailey K."/>
            <person name="Holub E."/>
            <person name="Studholme D.J."/>
            <person name="Maclean D."/>
            <person name="Jones J.D."/>
        </authorList>
    </citation>
    <scope>NUCLEOTIDE SEQUENCE</scope>
</reference>
<feature type="domain" description="SAC" evidence="7">
    <location>
        <begin position="117"/>
        <end position="234"/>
    </location>
</feature>
<dbReference type="GO" id="GO:0003924">
    <property type="term" value="F:GTPase activity"/>
    <property type="evidence" value="ECO:0007669"/>
    <property type="project" value="InterPro"/>
</dbReference>
<dbReference type="AlphaFoldDB" id="F0VZW4"/>
<dbReference type="GO" id="GO:0003746">
    <property type="term" value="F:translation elongation factor activity"/>
    <property type="evidence" value="ECO:0007669"/>
    <property type="project" value="UniProtKB-KW"/>
</dbReference>
<dbReference type="PANTHER" id="PTHR43261">
    <property type="entry name" value="TRANSLATION ELONGATION FACTOR G-RELATED"/>
    <property type="match status" value="1"/>
</dbReference>
<gene>
    <name evidence="9" type="primary">AlNc14C3G442</name>
    <name evidence="9" type="ORF">ALNC14_004780</name>
</gene>
<dbReference type="SUPFAM" id="SSF52540">
    <property type="entry name" value="P-loop containing nucleoside triphosphate hydrolases"/>
    <property type="match status" value="1"/>
</dbReference>
<dbReference type="Gene3D" id="3.30.70.240">
    <property type="match status" value="1"/>
</dbReference>
<proteinExistence type="inferred from homology"/>
<keyword evidence="5" id="KW-0496">Mitochondrion</keyword>
<dbReference type="PROSITE" id="PS51722">
    <property type="entry name" value="G_TR_2"/>
    <property type="match status" value="1"/>
</dbReference>
<dbReference type="GO" id="GO:0005759">
    <property type="term" value="C:mitochondrial matrix"/>
    <property type="evidence" value="ECO:0007669"/>
    <property type="project" value="UniProtKB-ARBA"/>
</dbReference>
<dbReference type="InterPro" id="IPR009022">
    <property type="entry name" value="EFG_III"/>
</dbReference>
<dbReference type="InterPro" id="IPR014721">
    <property type="entry name" value="Ribsml_uS5_D2-typ_fold_subgr"/>
</dbReference>
<evidence type="ECO:0000256" key="2">
    <source>
        <dbReference type="ARBA" id="ARBA00022741"/>
    </source>
</evidence>
<dbReference type="GO" id="GO:0032543">
    <property type="term" value="P:mitochondrial translation"/>
    <property type="evidence" value="ECO:0007669"/>
    <property type="project" value="TreeGrafter"/>
</dbReference>
<dbReference type="InterPro" id="IPR002013">
    <property type="entry name" value="SAC_dom"/>
</dbReference>
<dbReference type="InterPro" id="IPR031157">
    <property type="entry name" value="G_TR_CS"/>
</dbReference>
<keyword evidence="2" id="KW-0547">Nucleotide-binding</keyword>
<dbReference type="GO" id="GO:0032790">
    <property type="term" value="P:ribosome disassembly"/>
    <property type="evidence" value="ECO:0007669"/>
    <property type="project" value="TreeGrafter"/>
</dbReference>
<evidence type="ECO:0000256" key="3">
    <source>
        <dbReference type="ARBA" id="ARBA00022768"/>
    </source>
</evidence>
<dbReference type="EMBL" id="FR824048">
    <property type="protein sequence ID" value="CCA14335.1"/>
    <property type="molecule type" value="Genomic_DNA"/>
</dbReference>
<dbReference type="Gene3D" id="3.30.230.10">
    <property type="match status" value="1"/>
</dbReference>
<dbReference type="FunFam" id="3.30.70.240:FF:000001">
    <property type="entry name" value="Elongation factor G"/>
    <property type="match status" value="1"/>
</dbReference>
<dbReference type="InterPro" id="IPR053905">
    <property type="entry name" value="EF-G-like_DII"/>
</dbReference>
<dbReference type="Gene3D" id="3.40.50.300">
    <property type="entry name" value="P-loop containing nucleotide triphosphate hydrolases"/>
    <property type="match status" value="1"/>
</dbReference>
<dbReference type="InterPro" id="IPR000640">
    <property type="entry name" value="EFG_V-like"/>
</dbReference>
<dbReference type="PROSITE" id="PS00301">
    <property type="entry name" value="G_TR_1"/>
    <property type="match status" value="1"/>
</dbReference>
<dbReference type="InterPro" id="IPR027417">
    <property type="entry name" value="P-loop_NTPase"/>
</dbReference>
<accession>F0VZW4</accession>
<feature type="domain" description="Tr-type G" evidence="8">
    <location>
        <begin position="45"/>
        <end position="330"/>
    </location>
</feature>
<dbReference type="CDD" id="cd03713">
    <property type="entry name" value="EFG_mtEFG_C"/>
    <property type="match status" value="1"/>
</dbReference>
<dbReference type="Pfam" id="PF00679">
    <property type="entry name" value="EFG_C"/>
    <property type="match status" value="1"/>
</dbReference>
<dbReference type="SUPFAM" id="SSF54980">
    <property type="entry name" value="EF-G C-terminal domain-like"/>
    <property type="match status" value="2"/>
</dbReference>
<dbReference type="InterPro" id="IPR005517">
    <property type="entry name" value="Transl_elong_EFG/EF2_IV"/>
</dbReference>
<evidence type="ECO:0000256" key="5">
    <source>
        <dbReference type="ARBA" id="ARBA00023128"/>
    </source>
</evidence>
<dbReference type="SUPFAM" id="SSF50447">
    <property type="entry name" value="Translation proteins"/>
    <property type="match status" value="1"/>
</dbReference>
<sequence>MLARLRGCQQERSIAAAIVSKLTTNSNVFKKNCHLAAPFSTSALERIRNIGILAHIDAGKTTTTERMLFYSGVIHKMGEVHDGDTTMDYMPQERQRGITIGAAAISFPWRSTNVNVIDTPGHVDFTVEVERAVRVLDGSIAVIDGVAGVEAQTETVWEQANRYAVPRIVFINKMDREGACFVDSCKSLESHFGVKILATQLPYGEGSEFEGIVDLIDMKVIKWVDREGRRMQEYPIMSIESGRMAALYKQALEGRQNLIEKACDYDDELAELYLMDEDIPPEEIRKALRRIVVNRKNASSVVLATCGSALKNKGIQPLLDAIVDYLPSPLDASPFLAQNSGKSEAHNALKAFYIHPEDKDAPLCALAFKVQYDRQRGLIVYFRVYSGVLQSKSQLFNATRNQEERITRLMHVAADDKEEVHQITAGNIGAAIGLKNTFTGDTIIHANHTDLITLPGVQLPNPVFTCSIEAESSISEKELEDALHILQREDPSFVVRLDDETGQTLISGMGELHLDIIKERLRTEYRLEPMIGPMQVAYLESIDQQASTVYTHDTVLGSERQFAQVHVTVEPLKYGPKQESMDCVLDPTKNVLTWVRPKEKDLPKTFLSAIEEGIQSAYSRGVISFHRVACTKITIDIDQCAWDANSSMNAFRTCAAYALKQALREASPTLLEPIMKLQIKTPERCLGDIISDLTSQRRGIVHEVGSSLDHNNDMKQNRKIGIQAHVPLAHMIGYATILRSRTQGEGSFSMEHTHYDKVEQQTLDRYLARHSR</sequence>
<protein>
    <submittedName>
        <fullName evidence="9">Elongation factor G putative</fullName>
    </submittedName>
</protein>
<dbReference type="InterPro" id="IPR000795">
    <property type="entry name" value="T_Tr_GTP-bd_dom"/>
</dbReference>
<dbReference type="Pfam" id="PF00009">
    <property type="entry name" value="GTP_EFTU"/>
    <property type="match status" value="1"/>
</dbReference>
<dbReference type="InterPro" id="IPR004540">
    <property type="entry name" value="Transl_elong_EFG/EF2"/>
</dbReference>
<dbReference type="NCBIfam" id="TIGR00484">
    <property type="entry name" value="EF-G"/>
    <property type="match status" value="1"/>
</dbReference>
<dbReference type="InterPro" id="IPR035649">
    <property type="entry name" value="EFG_V"/>
</dbReference>
<dbReference type="GO" id="GO:0005525">
    <property type="term" value="F:GTP binding"/>
    <property type="evidence" value="ECO:0007669"/>
    <property type="project" value="UniProtKB-KW"/>
</dbReference>
<evidence type="ECO:0000259" key="8">
    <source>
        <dbReference type="PROSITE" id="PS51722"/>
    </source>
</evidence>
<dbReference type="InterPro" id="IPR009000">
    <property type="entry name" value="Transl_B-barrel_sf"/>
</dbReference>
<evidence type="ECO:0000256" key="6">
    <source>
        <dbReference type="ARBA" id="ARBA00023134"/>
    </source>
</evidence>
<dbReference type="Pfam" id="PF14492">
    <property type="entry name" value="EFG_III"/>
    <property type="match status" value="1"/>
</dbReference>
<dbReference type="InterPro" id="IPR035647">
    <property type="entry name" value="EFG_III/V"/>
</dbReference>
<comment type="similarity">
    <text evidence="1">Belongs to the TRAFAC class translation factor GTPase superfamily. Classic translation factor GTPase family. EF-G/EF-2 subfamily.</text>
</comment>
<dbReference type="Gene3D" id="2.40.30.10">
    <property type="entry name" value="Translation factors"/>
    <property type="match status" value="1"/>
</dbReference>
<dbReference type="InterPro" id="IPR020568">
    <property type="entry name" value="Ribosomal_Su5_D2-typ_SF"/>
</dbReference>
<name>F0VZW4_9STRA</name>
<dbReference type="SMART" id="SM00889">
    <property type="entry name" value="EFG_IV"/>
    <property type="match status" value="1"/>
</dbReference>
<evidence type="ECO:0000256" key="1">
    <source>
        <dbReference type="ARBA" id="ARBA00005870"/>
    </source>
</evidence>
<organism evidence="9">
    <name type="scientific">Albugo laibachii Nc14</name>
    <dbReference type="NCBI Taxonomy" id="890382"/>
    <lineage>
        <taxon>Eukaryota</taxon>
        <taxon>Sar</taxon>
        <taxon>Stramenopiles</taxon>
        <taxon>Oomycota</taxon>
        <taxon>Peronosporomycetes</taxon>
        <taxon>Albuginales</taxon>
        <taxon>Albuginaceae</taxon>
        <taxon>Albugo</taxon>
    </lineage>
</organism>
<evidence type="ECO:0000256" key="4">
    <source>
        <dbReference type="ARBA" id="ARBA00022917"/>
    </source>
</evidence>